<dbReference type="Pfam" id="PF00651">
    <property type="entry name" value="BTB"/>
    <property type="match status" value="1"/>
</dbReference>
<dbReference type="Gene3D" id="3.30.710.10">
    <property type="entry name" value="Potassium Channel Kv1.1, Chain A"/>
    <property type="match status" value="1"/>
</dbReference>
<feature type="domain" description="BTB" evidence="2">
    <location>
        <begin position="94"/>
        <end position="131"/>
    </location>
</feature>
<protein>
    <recommendedName>
        <fullName evidence="2">BTB domain-containing protein</fullName>
    </recommendedName>
</protein>
<dbReference type="InterPro" id="IPR000210">
    <property type="entry name" value="BTB/POZ_dom"/>
</dbReference>
<sequence>MPVSEKIAAAAAEELRRLERPAATHGSLEAGRVTLAFGDGGESLSAQVFALQNASRVLLDTLSLPLPTSGVLVLDGDDDPRCWAVVVRMAEMSAYPPKLVTWDNVEGLLRLAEKYDMPVVRTACTDFLCRKAGADLSLSAPLTSQRNTLVAATLAERYCVASWLVATSHEATSHELVARGLEPDYEDEMSAFAYIVEEVLDSQLSTLKLRRQGQTTAPRAVASQLRPLVLNNDYATSISAAVQTKVIRALLDSF</sequence>
<keyword evidence="4" id="KW-1185">Reference proteome</keyword>
<organism evidence="3 4">
    <name type="scientific">Gonium pectorale</name>
    <name type="common">Green alga</name>
    <dbReference type="NCBI Taxonomy" id="33097"/>
    <lineage>
        <taxon>Eukaryota</taxon>
        <taxon>Viridiplantae</taxon>
        <taxon>Chlorophyta</taxon>
        <taxon>core chlorophytes</taxon>
        <taxon>Chlorophyceae</taxon>
        <taxon>CS clade</taxon>
        <taxon>Chlamydomonadales</taxon>
        <taxon>Volvocaceae</taxon>
        <taxon>Gonium</taxon>
    </lineage>
</organism>
<dbReference type="STRING" id="33097.A0A150G1V0"/>
<gene>
    <name evidence="3" type="ORF">GPECTOR_79g106</name>
</gene>
<comment type="caution">
    <text evidence="3">The sequence shown here is derived from an EMBL/GenBank/DDBJ whole genome shotgun (WGS) entry which is preliminary data.</text>
</comment>
<dbReference type="Proteomes" id="UP000075714">
    <property type="component" value="Unassembled WGS sequence"/>
</dbReference>
<evidence type="ECO:0000313" key="3">
    <source>
        <dbReference type="EMBL" id="KXZ43827.1"/>
    </source>
</evidence>
<dbReference type="AlphaFoldDB" id="A0A150G1V0"/>
<dbReference type="InterPro" id="IPR011333">
    <property type="entry name" value="SKP1/BTB/POZ_sf"/>
</dbReference>
<evidence type="ECO:0000256" key="1">
    <source>
        <dbReference type="ARBA" id="ARBA00004906"/>
    </source>
</evidence>
<proteinExistence type="predicted"/>
<evidence type="ECO:0000259" key="2">
    <source>
        <dbReference type="Pfam" id="PF00651"/>
    </source>
</evidence>
<reference evidence="4" key="1">
    <citation type="journal article" date="2016" name="Nat. Commun.">
        <title>The Gonium pectorale genome demonstrates co-option of cell cycle regulation during the evolution of multicellularity.</title>
        <authorList>
            <person name="Hanschen E.R."/>
            <person name="Marriage T.N."/>
            <person name="Ferris P.J."/>
            <person name="Hamaji T."/>
            <person name="Toyoda A."/>
            <person name="Fujiyama A."/>
            <person name="Neme R."/>
            <person name="Noguchi H."/>
            <person name="Minakuchi Y."/>
            <person name="Suzuki M."/>
            <person name="Kawai-Toyooka H."/>
            <person name="Smith D.R."/>
            <person name="Sparks H."/>
            <person name="Anderson J."/>
            <person name="Bakaric R."/>
            <person name="Luria V."/>
            <person name="Karger A."/>
            <person name="Kirschner M.W."/>
            <person name="Durand P.M."/>
            <person name="Michod R.E."/>
            <person name="Nozaki H."/>
            <person name="Olson B.J."/>
        </authorList>
    </citation>
    <scope>NUCLEOTIDE SEQUENCE [LARGE SCALE GENOMIC DNA]</scope>
    <source>
        <strain evidence="4">NIES-2863</strain>
    </source>
</reference>
<accession>A0A150G1V0</accession>
<evidence type="ECO:0000313" key="4">
    <source>
        <dbReference type="Proteomes" id="UP000075714"/>
    </source>
</evidence>
<dbReference type="EMBL" id="LSYV01000080">
    <property type="protein sequence ID" value="KXZ43827.1"/>
    <property type="molecule type" value="Genomic_DNA"/>
</dbReference>
<name>A0A150G1V0_GONPE</name>
<comment type="pathway">
    <text evidence="1">Protein modification; protein ubiquitination.</text>
</comment>